<evidence type="ECO:0000256" key="9">
    <source>
        <dbReference type="ARBA" id="ARBA00023324"/>
    </source>
</evidence>
<keyword evidence="4 10" id="KW-0575">Peroxidase</keyword>
<dbReference type="InterPro" id="IPR024708">
    <property type="entry name" value="Catalase_AS"/>
</dbReference>
<feature type="compositionally biased region" description="Basic and acidic residues" evidence="15">
    <location>
        <begin position="21"/>
        <end position="42"/>
    </location>
</feature>
<comment type="similarity">
    <text evidence="2 10 13">Belongs to the catalase family.</text>
</comment>
<feature type="active site" evidence="11">
    <location>
        <position position="92"/>
    </location>
</feature>
<name>A0A9P9WHE4_9PEZI</name>
<evidence type="ECO:0000259" key="16">
    <source>
        <dbReference type="SMART" id="SM01060"/>
    </source>
</evidence>
<keyword evidence="6 10" id="KW-0479">Metal-binding</keyword>
<sequence length="758" mass="84649">MASTIVPSAIKKVQNMMSGEKGSKAAQLEHDAATPTKDDRITSDFGVKQGNTDDWLKIVNEDSTGPQLLEDSFAREKIHRFDHERIPERVVHARGAGAFGTFRLKQSAEDVTLAPILNDTSRETPVFVRFSTVQGSRGSADTVRDVRGFAVKFYTQEGNWDIVGNNIPASPHNHGISYLILISMQVFFIQDAIKFPDFVHAVKPEPHNEVPQAQSAHNNFWDFVNLHTEATHMYMWAMSDRAVPRSYRMMQGFGVNTFVLINKKGERHFCKFHFTPQLGVHSLVWDEALKLAGQDPDFHRKDLGEAIDNGAFPKWDFGIQVIPESQEHDFDFDILDATKIWPEELVPVRNIGELELNKNVDEYFPQTEQVAFCTAHMIPGIAHSNDPLLQGRSFSYFDTQLSRLGINWQELPINRPVCPVMNFNRDGQGRHRITKGTINYWPNRFGIQPPATAEEGAYPEYPEKFQAIKARAKSAKFKEHFNQAQLFLNSLSPPERQHLIAAFAFELDHCDDPTVYERMSTRLADIDLDLAQQVAEMVGGPVPDEETRPNHGKKATKISQAEFAPASPTIATRRVALLIADGYDPVAFNGVKSALAASGAIPFVIGPRRSEIFPAGAGKTPGNGVKADHHFEGMRSTMFDALFVPGGADSIQTLSKSGRSLHWLREAFGHLKAIGGSGEAVQLFKLAFGLPNINISQDGEAVESYGVVTISQVQPDHFTEVVKIAKEGTNFLEKFWFQIASHRNWDRELEGLSSQVAY</sequence>
<dbReference type="EMBL" id="JAFIMR010000025">
    <property type="protein sequence ID" value="KAI1863491.1"/>
    <property type="molecule type" value="Genomic_DNA"/>
</dbReference>
<dbReference type="InterPro" id="IPR018028">
    <property type="entry name" value="Catalase"/>
</dbReference>
<evidence type="ECO:0000256" key="12">
    <source>
        <dbReference type="PIRSR" id="PIRSR038927-2"/>
    </source>
</evidence>
<dbReference type="PRINTS" id="PR00067">
    <property type="entry name" value="CATALASE"/>
</dbReference>
<comment type="function">
    <text evidence="10">Occurs in almost all aerobically respiring organisms and serves to protect cells from the toxic effects of hydrogen peroxide.</text>
</comment>
<dbReference type="Proteomes" id="UP000829685">
    <property type="component" value="Unassembled WGS sequence"/>
</dbReference>
<evidence type="ECO:0000256" key="7">
    <source>
        <dbReference type="ARBA" id="ARBA00023002"/>
    </source>
</evidence>
<keyword evidence="5 10" id="KW-0349">Heme</keyword>
<dbReference type="InterPro" id="IPR024712">
    <property type="entry name" value="Catalase_clade2"/>
</dbReference>
<evidence type="ECO:0000256" key="2">
    <source>
        <dbReference type="ARBA" id="ARBA00005329"/>
    </source>
</evidence>
<evidence type="ECO:0000313" key="18">
    <source>
        <dbReference type="Proteomes" id="UP000829685"/>
    </source>
</evidence>
<evidence type="ECO:0000256" key="10">
    <source>
        <dbReference type="PIRNR" id="PIRNR038927"/>
    </source>
</evidence>
<dbReference type="Gene3D" id="2.40.180.10">
    <property type="entry name" value="Catalase core domain"/>
    <property type="match status" value="1"/>
</dbReference>
<evidence type="ECO:0000256" key="11">
    <source>
        <dbReference type="PIRSR" id="PIRSR038927-1"/>
    </source>
</evidence>
<dbReference type="CDD" id="cd03132">
    <property type="entry name" value="GATase1_catalase"/>
    <property type="match status" value="1"/>
</dbReference>
<organism evidence="17 18">
    <name type="scientific">Neoarthrinium moseri</name>
    <dbReference type="NCBI Taxonomy" id="1658444"/>
    <lineage>
        <taxon>Eukaryota</taxon>
        <taxon>Fungi</taxon>
        <taxon>Dikarya</taxon>
        <taxon>Ascomycota</taxon>
        <taxon>Pezizomycotina</taxon>
        <taxon>Sordariomycetes</taxon>
        <taxon>Xylariomycetidae</taxon>
        <taxon>Amphisphaeriales</taxon>
        <taxon>Apiosporaceae</taxon>
        <taxon>Neoarthrinium</taxon>
    </lineage>
</organism>
<dbReference type="PROSITE" id="PS51402">
    <property type="entry name" value="CATALASE_3"/>
    <property type="match status" value="1"/>
</dbReference>
<comment type="caution">
    <text evidence="17">The sequence shown here is derived from an EMBL/GenBank/DDBJ whole genome shotgun (WGS) entry which is preliminary data.</text>
</comment>
<dbReference type="SUPFAM" id="SSF56634">
    <property type="entry name" value="Heme-dependent catalase-like"/>
    <property type="match status" value="1"/>
</dbReference>
<evidence type="ECO:0000256" key="3">
    <source>
        <dbReference type="ARBA" id="ARBA00012314"/>
    </source>
</evidence>
<accession>A0A9P9WHE4</accession>
<dbReference type="InterPro" id="IPR020835">
    <property type="entry name" value="Catalase_sf"/>
</dbReference>
<evidence type="ECO:0000256" key="4">
    <source>
        <dbReference type="ARBA" id="ARBA00022559"/>
    </source>
</evidence>
<dbReference type="SUPFAM" id="SSF52317">
    <property type="entry name" value="Class I glutamine amidotransferase-like"/>
    <property type="match status" value="1"/>
</dbReference>
<dbReference type="Gene3D" id="1.20.1370.20">
    <property type="match status" value="1"/>
</dbReference>
<protein>
    <recommendedName>
        <fullName evidence="3 10">Catalase</fullName>
        <ecNumber evidence="3 10">1.11.1.6</ecNumber>
    </recommendedName>
</protein>
<dbReference type="AlphaFoldDB" id="A0A9P9WHE4"/>
<dbReference type="PANTHER" id="PTHR42821">
    <property type="entry name" value="CATALASE"/>
    <property type="match status" value="1"/>
</dbReference>
<dbReference type="PANTHER" id="PTHR42821:SF1">
    <property type="entry name" value="CATALASE-B"/>
    <property type="match status" value="1"/>
</dbReference>
<dbReference type="InterPro" id="IPR010582">
    <property type="entry name" value="Catalase_immune_responsive"/>
</dbReference>
<keyword evidence="9 10" id="KW-0376">Hydrogen peroxide</keyword>
<feature type="active site" evidence="11">
    <location>
        <position position="165"/>
    </location>
</feature>
<keyword evidence="8 10" id="KW-0408">Iron</keyword>
<evidence type="ECO:0000256" key="1">
    <source>
        <dbReference type="ARBA" id="ARBA00001971"/>
    </source>
</evidence>
<dbReference type="EC" id="1.11.1.6" evidence="3 10"/>
<dbReference type="GO" id="GO:0046872">
    <property type="term" value="F:metal ion binding"/>
    <property type="evidence" value="ECO:0007669"/>
    <property type="project" value="UniProtKB-KW"/>
</dbReference>
<dbReference type="GO" id="GO:0020037">
    <property type="term" value="F:heme binding"/>
    <property type="evidence" value="ECO:0007669"/>
    <property type="project" value="UniProtKB-UniRule"/>
</dbReference>
<evidence type="ECO:0000256" key="14">
    <source>
        <dbReference type="RuleBase" id="RU004142"/>
    </source>
</evidence>
<evidence type="ECO:0000256" key="15">
    <source>
        <dbReference type="SAM" id="MobiDB-lite"/>
    </source>
</evidence>
<dbReference type="PROSITE" id="PS00437">
    <property type="entry name" value="CATALASE_1"/>
    <property type="match status" value="1"/>
</dbReference>
<dbReference type="FunFam" id="2.40.180.10:FF:000003">
    <property type="entry name" value="Catalase"/>
    <property type="match status" value="1"/>
</dbReference>
<dbReference type="PIRSF" id="PIRSF038927">
    <property type="entry name" value="Catalase_clade2"/>
    <property type="match status" value="1"/>
</dbReference>
<evidence type="ECO:0000256" key="13">
    <source>
        <dbReference type="RuleBase" id="RU000498"/>
    </source>
</evidence>
<feature type="binding site" description="axial binding residue" evidence="12">
    <location>
        <position position="396"/>
    </location>
    <ligand>
        <name>heme</name>
        <dbReference type="ChEBI" id="CHEBI:30413"/>
    </ligand>
    <ligandPart>
        <name>Fe</name>
        <dbReference type="ChEBI" id="CHEBI:18248"/>
    </ligandPart>
</feature>
<keyword evidence="18" id="KW-1185">Reference proteome</keyword>
<evidence type="ECO:0000256" key="6">
    <source>
        <dbReference type="ARBA" id="ARBA00022723"/>
    </source>
</evidence>
<proteinExistence type="inferred from homology"/>
<dbReference type="InterPro" id="IPR002226">
    <property type="entry name" value="Catalase_haem_BS"/>
</dbReference>
<dbReference type="GO" id="GO:0042744">
    <property type="term" value="P:hydrogen peroxide catabolic process"/>
    <property type="evidence" value="ECO:0007669"/>
    <property type="project" value="UniProtKB-UniRule"/>
</dbReference>
<keyword evidence="7 10" id="KW-0560">Oxidoreductase</keyword>
<comment type="cofactor">
    <cofactor evidence="1 10 12">
        <name>heme</name>
        <dbReference type="ChEBI" id="CHEBI:30413"/>
    </cofactor>
</comment>
<dbReference type="Gene3D" id="3.40.50.880">
    <property type="match status" value="1"/>
</dbReference>
<dbReference type="InterPro" id="IPR041399">
    <property type="entry name" value="Catalase_large_C"/>
</dbReference>
<comment type="catalytic activity">
    <reaction evidence="10 13">
        <text>2 H2O2 = O2 + 2 H2O</text>
        <dbReference type="Rhea" id="RHEA:20309"/>
        <dbReference type="ChEBI" id="CHEBI:15377"/>
        <dbReference type="ChEBI" id="CHEBI:15379"/>
        <dbReference type="ChEBI" id="CHEBI:16240"/>
        <dbReference type="EC" id="1.11.1.6"/>
    </reaction>
</comment>
<comment type="function">
    <text evidence="14">Catalyzes the degradation of hydrogen peroxide (H(2)O(2)) generated by peroxisomal oxidases to water and oxygen, thereby protecting cells from the toxic effects of hydrogen peroxide.</text>
</comment>
<dbReference type="InterPro" id="IPR043156">
    <property type="entry name" value="Catalase_clade2_helical"/>
</dbReference>
<feature type="region of interest" description="Disordered" evidence="15">
    <location>
        <begin position="17"/>
        <end position="43"/>
    </location>
</feature>
<dbReference type="GO" id="GO:0006979">
    <property type="term" value="P:response to oxidative stress"/>
    <property type="evidence" value="ECO:0007669"/>
    <property type="project" value="InterPro"/>
</dbReference>
<dbReference type="GO" id="GO:0004096">
    <property type="term" value="F:catalase activity"/>
    <property type="evidence" value="ECO:0007669"/>
    <property type="project" value="UniProtKB-UniRule"/>
</dbReference>
<dbReference type="Pfam" id="PF00199">
    <property type="entry name" value="Catalase"/>
    <property type="match status" value="1"/>
</dbReference>
<dbReference type="GO" id="GO:0005829">
    <property type="term" value="C:cytosol"/>
    <property type="evidence" value="ECO:0007669"/>
    <property type="project" value="TreeGrafter"/>
</dbReference>
<evidence type="ECO:0000256" key="5">
    <source>
        <dbReference type="ARBA" id="ARBA00022617"/>
    </source>
</evidence>
<evidence type="ECO:0000256" key="8">
    <source>
        <dbReference type="ARBA" id="ARBA00023004"/>
    </source>
</evidence>
<dbReference type="PROSITE" id="PS00438">
    <property type="entry name" value="CATALASE_2"/>
    <property type="match status" value="1"/>
</dbReference>
<dbReference type="Pfam" id="PF06628">
    <property type="entry name" value="Catalase-rel"/>
    <property type="match status" value="1"/>
</dbReference>
<evidence type="ECO:0000313" key="17">
    <source>
        <dbReference type="EMBL" id="KAI1863491.1"/>
    </source>
</evidence>
<reference evidence="17" key="1">
    <citation type="submission" date="2021-03" db="EMBL/GenBank/DDBJ databases">
        <title>Revisited historic fungal species revealed as producer of novel bioactive compounds through whole genome sequencing and comparative genomics.</title>
        <authorList>
            <person name="Vignolle G.A."/>
            <person name="Hochenegger N."/>
            <person name="Mach R.L."/>
            <person name="Mach-Aigner A.R."/>
            <person name="Javad Rahimi M."/>
            <person name="Salim K.A."/>
            <person name="Chan C.M."/>
            <person name="Lim L.B.L."/>
            <person name="Cai F."/>
            <person name="Druzhinina I.S."/>
            <person name="U'Ren J.M."/>
            <person name="Derntl C."/>
        </authorList>
    </citation>
    <scope>NUCLEOTIDE SEQUENCE</scope>
    <source>
        <strain evidence="17">TUCIM 5799</strain>
    </source>
</reference>
<dbReference type="Pfam" id="PF18011">
    <property type="entry name" value="Catalase_C"/>
    <property type="match status" value="1"/>
</dbReference>
<feature type="domain" description="Catalase core" evidence="16">
    <location>
        <begin position="42"/>
        <end position="449"/>
    </location>
</feature>
<dbReference type="InterPro" id="IPR011614">
    <property type="entry name" value="Catalase_core"/>
</dbReference>
<dbReference type="SMART" id="SM01060">
    <property type="entry name" value="Catalase"/>
    <property type="match status" value="1"/>
</dbReference>
<gene>
    <name evidence="17" type="ORF">JX265_008708</name>
</gene>
<dbReference type="InterPro" id="IPR029062">
    <property type="entry name" value="Class_I_gatase-like"/>
</dbReference>